<organism evidence="1">
    <name type="scientific">Myoviridae sp. ctuev19</name>
    <dbReference type="NCBI Taxonomy" id="2827716"/>
    <lineage>
        <taxon>Viruses</taxon>
        <taxon>Duplodnaviria</taxon>
        <taxon>Heunggongvirae</taxon>
        <taxon>Uroviricota</taxon>
        <taxon>Caudoviricetes</taxon>
    </lineage>
</organism>
<protein>
    <submittedName>
        <fullName evidence="1">Uncharacterized protein</fullName>
    </submittedName>
</protein>
<proteinExistence type="predicted"/>
<name>A0A8S5SFF1_9CAUD</name>
<dbReference type="EMBL" id="BK032585">
    <property type="protein sequence ID" value="DAF49640.1"/>
    <property type="molecule type" value="Genomic_DNA"/>
</dbReference>
<sequence length="202" mass="22568">MGMYWGEFKTAVLGKMFSSKNGSISTTSKNNRDYVTMMPQAVNEGLAIIGNTVRWPRKNTEIEVDLSDRKQSFNIADIAMDFKRVGGFEIYLLDDEDVPNPLYGASIVANRLIIPAGVSGNVVWYYDGAYEKIESDVRDTDEIDADDDVIAVLVLYVVSQLYMDDDLTTALNWRTQFDSALSILAGNPPADEHTEFQSVNGW</sequence>
<reference evidence="1" key="1">
    <citation type="journal article" date="2021" name="Proc. Natl. Acad. Sci. U.S.A.">
        <title>A Catalog of Tens of Thousands of Viruses from Human Metagenomes Reveals Hidden Associations with Chronic Diseases.</title>
        <authorList>
            <person name="Tisza M.J."/>
            <person name="Buck C.B."/>
        </authorList>
    </citation>
    <scope>NUCLEOTIDE SEQUENCE</scope>
    <source>
        <strain evidence="1">Ctuev19</strain>
    </source>
</reference>
<accession>A0A8S5SFF1</accession>
<evidence type="ECO:0000313" key="1">
    <source>
        <dbReference type="EMBL" id="DAF49640.1"/>
    </source>
</evidence>